<keyword evidence="4 8" id="KW-0540">Nuclease</keyword>
<accession>A0ABT0B3I3</accession>
<keyword evidence="8" id="KW-0819">tRNA processing</keyword>
<dbReference type="EC" id="3.1.26.3" evidence="8"/>
<dbReference type="Pfam" id="PF00035">
    <property type="entry name" value="dsrm"/>
    <property type="match status" value="1"/>
</dbReference>
<dbReference type="PROSITE" id="PS50137">
    <property type="entry name" value="DS_RBD"/>
    <property type="match status" value="1"/>
</dbReference>
<dbReference type="InterPro" id="IPR000999">
    <property type="entry name" value="RNase_III_dom"/>
</dbReference>
<comment type="similarity">
    <text evidence="2">Belongs to the ribonuclease III family.</text>
</comment>
<evidence type="ECO:0000313" key="11">
    <source>
        <dbReference type="EMBL" id="MCJ2179607.1"/>
    </source>
</evidence>
<feature type="active site" evidence="8">
    <location>
        <position position="118"/>
    </location>
</feature>
<comment type="subunit">
    <text evidence="8">Homodimer.</text>
</comment>
<dbReference type="Proteomes" id="UP001162880">
    <property type="component" value="Unassembled WGS sequence"/>
</dbReference>
<dbReference type="Gene3D" id="1.10.1520.10">
    <property type="entry name" value="Ribonuclease III domain"/>
    <property type="match status" value="1"/>
</dbReference>
<dbReference type="InterPro" id="IPR036389">
    <property type="entry name" value="RNase_III_sf"/>
</dbReference>
<dbReference type="InterPro" id="IPR014720">
    <property type="entry name" value="dsRBD_dom"/>
</dbReference>
<feature type="domain" description="DRBM" evidence="9">
    <location>
        <begin position="154"/>
        <end position="222"/>
    </location>
</feature>
<keyword evidence="8" id="KW-0698">rRNA processing</keyword>
<gene>
    <name evidence="8 11" type="primary">rnc</name>
    <name evidence="11" type="ORF">MTR64_13610</name>
</gene>
<dbReference type="EMBL" id="JALHLE010000020">
    <property type="protein sequence ID" value="MCJ2179607.1"/>
    <property type="molecule type" value="Genomic_DNA"/>
</dbReference>
<dbReference type="PROSITE" id="PS00517">
    <property type="entry name" value="RNASE_3_1"/>
    <property type="match status" value="1"/>
</dbReference>
<feature type="binding site" evidence="8">
    <location>
        <position position="115"/>
    </location>
    <ligand>
        <name>Mg(2+)</name>
        <dbReference type="ChEBI" id="CHEBI:18420"/>
    </ligand>
</feature>
<evidence type="ECO:0000256" key="7">
    <source>
        <dbReference type="ARBA" id="ARBA00022884"/>
    </source>
</evidence>
<dbReference type="CDD" id="cd10845">
    <property type="entry name" value="DSRM_RNAse_III_family"/>
    <property type="match status" value="1"/>
</dbReference>
<evidence type="ECO:0000313" key="12">
    <source>
        <dbReference type="Proteomes" id="UP001162880"/>
    </source>
</evidence>
<evidence type="ECO:0000256" key="6">
    <source>
        <dbReference type="ARBA" id="ARBA00022801"/>
    </source>
</evidence>
<keyword evidence="8" id="KW-0460">Magnesium</keyword>
<evidence type="ECO:0000256" key="4">
    <source>
        <dbReference type="ARBA" id="ARBA00022722"/>
    </source>
</evidence>
<keyword evidence="7 8" id="KW-0694">RNA-binding</keyword>
<feature type="binding site" evidence="8">
    <location>
        <position position="118"/>
    </location>
    <ligand>
        <name>Mg(2+)</name>
        <dbReference type="ChEBI" id="CHEBI:18420"/>
    </ligand>
</feature>
<organism evidence="11 12">
    <name type="scientific">Novosphingobium album</name>
    <name type="common">ex Hu et al. 2023</name>
    <dbReference type="NCBI Taxonomy" id="2930093"/>
    <lineage>
        <taxon>Bacteria</taxon>
        <taxon>Pseudomonadati</taxon>
        <taxon>Pseudomonadota</taxon>
        <taxon>Alphaproteobacteria</taxon>
        <taxon>Sphingomonadales</taxon>
        <taxon>Sphingomonadaceae</taxon>
        <taxon>Novosphingobium</taxon>
    </lineage>
</organism>
<feature type="binding site" evidence="8">
    <location>
        <position position="43"/>
    </location>
    <ligand>
        <name>Mg(2+)</name>
        <dbReference type="ChEBI" id="CHEBI:18420"/>
    </ligand>
</feature>
<proteinExistence type="inferred from homology"/>
<dbReference type="RefSeq" id="WP_243994630.1">
    <property type="nucleotide sequence ID" value="NZ_JALHLE010000020.1"/>
</dbReference>
<keyword evidence="6 8" id="KW-0378">Hydrolase</keyword>
<name>A0ABT0B3I3_9SPHN</name>
<comment type="subcellular location">
    <subcellularLocation>
        <location evidence="8">Cytoplasm</location>
    </subcellularLocation>
</comment>
<feature type="active site" evidence="8">
    <location>
        <position position="47"/>
    </location>
</feature>
<evidence type="ECO:0000256" key="2">
    <source>
        <dbReference type="ARBA" id="ARBA00010183"/>
    </source>
</evidence>
<sequence length="222" mass="24445">MLDGKTRAFLTRHSGHAPADEALWLAALTHGSTGEKRNYERLEFLGDRVLGLSVAEWLFQNSEESEGRLSQRLNALVSRATCAHIARDIGLGPHMRLGKQARDDGGEDSDNILGDVMEAMIGACFTEHGFAAARDMVRGLWADTLTGKTGKRKHPKSALQEWAAGNRRRMPEYRLVDRSGPDHASRFTVEVSVHNVGSAQATANSKQDAETQAAEEFMRKFA</sequence>
<dbReference type="InterPro" id="IPR011907">
    <property type="entry name" value="RNase_III"/>
</dbReference>
<comment type="catalytic activity">
    <reaction evidence="1 8">
        <text>Endonucleolytic cleavage to 5'-phosphomonoester.</text>
        <dbReference type="EC" id="3.1.26.3"/>
    </reaction>
</comment>
<keyword evidence="5 8" id="KW-0255">Endonuclease</keyword>
<evidence type="ECO:0000256" key="8">
    <source>
        <dbReference type="HAMAP-Rule" id="MF_00104"/>
    </source>
</evidence>
<dbReference type="HAMAP" id="MF_00104">
    <property type="entry name" value="RNase_III"/>
    <property type="match status" value="1"/>
</dbReference>
<evidence type="ECO:0000256" key="3">
    <source>
        <dbReference type="ARBA" id="ARBA00022664"/>
    </source>
</evidence>
<evidence type="ECO:0000256" key="5">
    <source>
        <dbReference type="ARBA" id="ARBA00022759"/>
    </source>
</evidence>
<evidence type="ECO:0000259" key="10">
    <source>
        <dbReference type="PROSITE" id="PS50142"/>
    </source>
</evidence>
<comment type="function">
    <text evidence="8">Digests double-stranded RNA. Involved in the processing of primary rRNA transcript to yield the immediate precursors to the large and small rRNAs (23S and 16S). Processes some mRNAs, and tRNAs when they are encoded in the rRNA operon. Processes pre-crRNA and tracrRNA of type II CRISPR loci if present in the organism.</text>
</comment>
<reference evidence="11" key="1">
    <citation type="submission" date="2022-03" db="EMBL/GenBank/DDBJ databases">
        <title>Identification of a novel bacterium isolated from mangrove sediments.</title>
        <authorList>
            <person name="Pan X."/>
        </authorList>
    </citation>
    <scope>NUCLEOTIDE SEQUENCE</scope>
    <source>
        <strain evidence="11">B2580</strain>
    </source>
</reference>
<dbReference type="GO" id="GO:0004525">
    <property type="term" value="F:ribonuclease III activity"/>
    <property type="evidence" value="ECO:0007669"/>
    <property type="project" value="UniProtKB-EC"/>
</dbReference>
<dbReference type="SUPFAM" id="SSF69065">
    <property type="entry name" value="RNase III domain-like"/>
    <property type="match status" value="1"/>
</dbReference>
<dbReference type="NCBIfam" id="TIGR02191">
    <property type="entry name" value="RNaseIII"/>
    <property type="match status" value="1"/>
</dbReference>
<dbReference type="PANTHER" id="PTHR11207">
    <property type="entry name" value="RIBONUCLEASE III"/>
    <property type="match status" value="1"/>
</dbReference>
<dbReference type="Pfam" id="PF14622">
    <property type="entry name" value="Ribonucleas_3_3"/>
    <property type="match status" value="1"/>
</dbReference>
<keyword evidence="8" id="KW-0699">rRNA-binding</keyword>
<comment type="cofactor">
    <cofactor evidence="8">
        <name>Mg(2+)</name>
        <dbReference type="ChEBI" id="CHEBI:18420"/>
    </cofactor>
</comment>
<evidence type="ECO:0000259" key="9">
    <source>
        <dbReference type="PROSITE" id="PS50137"/>
    </source>
</evidence>
<dbReference type="PROSITE" id="PS50142">
    <property type="entry name" value="RNASE_3_2"/>
    <property type="match status" value="1"/>
</dbReference>
<feature type="domain" description="RNase III" evidence="10">
    <location>
        <begin position="7"/>
        <end position="129"/>
    </location>
</feature>
<dbReference type="SUPFAM" id="SSF54768">
    <property type="entry name" value="dsRNA-binding domain-like"/>
    <property type="match status" value="1"/>
</dbReference>
<dbReference type="SMART" id="SM00358">
    <property type="entry name" value="DSRM"/>
    <property type="match status" value="1"/>
</dbReference>
<keyword evidence="3 8" id="KW-0507">mRNA processing</keyword>
<evidence type="ECO:0000256" key="1">
    <source>
        <dbReference type="ARBA" id="ARBA00000109"/>
    </source>
</evidence>
<dbReference type="PANTHER" id="PTHR11207:SF0">
    <property type="entry name" value="RIBONUCLEASE 3"/>
    <property type="match status" value="1"/>
</dbReference>
<dbReference type="CDD" id="cd00593">
    <property type="entry name" value="RIBOc"/>
    <property type="match status" value="1"/>
</dbReference>
<protein>
    <recommendedName>
        <fullName evidence="8">Ribonuclease 3</fullName>
        <ecNumber evidence="8">3.1.26.3</ecNumber>
    </recommendedName>
    <alternativeName>
        <fullName evidence="8">Ribonuclease III</fullName>
        <shortName evidence="8">RNase III</shortName>
    </alternativeName>
</protein>
<keyword evidence="8" id="KW-0963">Cytoplasm</keyword>
<comment type="caution">
    <text evidence="11">The sequence shown here is derived from an EMBL/GenBank/DDBJ whole genome shotgun (WGS) entry which is preliminary data.</text>
</comment>
<dbReference type="SMART" id="SM00535">
    <property type="entry name" value="RIBOc"/>
    <property type="match status" value="1"/>
</dbReference>
<keyword evidence="8" id="KW-0479">Metal-binding</keyword>
<keyword evidence="12" id="KW-1185">Reference proteome</keyword>
<dbReference type="Gene3D" id="3.30.160.20">
    <property type="match status" value="1"/>
</dbReference>